<keyword evidence="3" id="KW-1185">Reference proteome</keyword>
<accession>A0A399EJB3</accession>
<evidence type="ECO:0000313" key="3">
    <source>
        <dbReference type="Proteomes" id="UP000265715"/>
    </source>
</evidence>
<dbReference type="EMBL" id="QXDL01000085">
    <property type="protein sequence ID" value="RIH83766.1"/>
    <property type="molecule type" value="Genomic_DNA"/>
</dbReference>
<evidence type="ECO:0000259" key="1">
    <source>
        <dbReference type="Pfam" id="PF21805"/>
    </source>
</evidence>
<dbReference type="RefSeq" id="WP_119315240.1">
    <property type="nucleotide sequence ID" value="NZ_QXDL01000085.1"/>
</dbReference>
<organism evidence="2 3">
    <name type="scientific">Calidithermus terrae</name>
    <dbReference type="NCBI Taxonomy" id="1408545"/>
    <lineage>
        <taxon>Bacteria</taxon>
        <taxon>Thermotogati</taxon>
        <taxon>Deinococcota</taxon>
        <taxon>Deinococci</taxon>
        <taxon>Thermales</taxon>
        <taxon>Thermaceae</taxon>
        <taxon>Calidithermus</taxon>
    </lineage>
</organism>
<protein>
    <recommendedName>
        <fullName evidence="1">Imm-5-like domain-containing protein</fullName>
    </recommendedName>
</protein>
<reference evidence="2 3" key="1">
    <citation type="submission" date="2018-08" db="EMBL/GenBank/DDBJ databases">
        <title>Meiothermus terrae DSM 26712 genome sequencing project.</title>
        <authorList>
            <person name="Da Costa M.S."/>
            <person name="Albuquerque L."/>
            <person name="Raposo P."/>
            <person name="Froufe H.J.C."/>
            <person name="Barroso C.S."/>
            <person name="Egas C."/>
        </authorList>
    </citation>
    <scope>NUCLEOTIDE SEQUENCE [LARGE SCALE GENOMIC DNA]</scope>
    <source>
        <strain evidence="2 3">DSM 26712</strain>
    </source>
</reference>
<gene>
    <name evidence="2" type="ORF">Mterra_02178</name>
</gene>
<comment type="caution">
    <text evidence="2">The sequence shown here is derived from an EMBL/GenBank/DDBJ whole genome shotgun (WGS) entry which is preliminary data.</text>
</comment>
<sequence>MRDRRFVAAHRGGPLSREHHRLLMRWAHDCAEHVLPLLEGAGPGERLIAALDTARAWERGEVQAGKAREAALGAHEAARAASSPVATAVARAVGHAAATAHAADHALGAAHYALKAVKAAGLPVEVERAWQDERLPPEVRELVLSARQDERFSRV</sequence>
<dbReference type="Proteomes" id="UP000265715">
    <property type="component" value="Unassembled WGS sequence"/>
</dbReference>
<proteinExistence type="predicted"/>
<feature type="domain" description="Imm-5-like" evidence="1">
    <location>
        <begin position="15"/>
        <end position="137"/>
    </location>
</feature>
<dbReference type="OrthoDB" id="166981at2"/>
<evidence type="ECO:0000313" key="2">
    <source>
        <dbReference type="EMBL" id="RIH83766.1"/>
    </source>
</evidence>
<dbReference type="AlphaFoldDB" id="A0A399EJB3"/>
<dbReference type="Pfam" id="PF21805">
    <property type="entry name" value="Imm5_like"/>
    <property type="match status" value="1"/>
</dbReference>
<dbReference type="InterPro" id="IPR048667">
    <property type="entry name" value="Imm5-like"/>
</dbReference>
<name>A0A399EJB3_9DEIN</name>